<reference evidence="3" key="1">
    <citation type="submission" date="2010-03" db="EMBL/GenBank/DDBJ databases">
        <title>Annotation of Blastomyces dermatitidis strain ATCC 18188.</title>
        <authorList>
            <consortium name="The Broad Institute Genome Sequencing Platform"/>
            <consortium name="Broad Institute Genome Sequencing Center for Infectious Disease."/>
            <person name="Cuomo C."/>
            <person name="Klein B."/>
            <person name="Sullivan T."/>
            <person name="Heitman J."/>
            <person name="Young S."/>
            <person name="Zeng Q."/>
            <person name="Gargeya S."/>
            <person name="Alvarado L."/>
            <person name="Berlin A.M."/>
            <person name="Chapman S.B."/>
            <person name="Chen Z."/>
            <person name="Freedman E."/>
            <person name="Gellesch M."/>
            <person name="Goldberg J."/>
            <person name="Griggs A."/>
            <person name="Gujja S."/>
            <person name="Heilman E."/>
            <person name="Heiman D."/>
            <person name="Howarth C."/>
            <person name="Mehta T."/>
            <person name="Neiman D."/>
            <person name="Pearson M."/>
            <person name="Roberts A."/>
            <person name="Saif S."/>
            <person name="Shea T."/>
            <person name="Shenoy N."/>
            <person name="Sisk P."/>
            <person name="Stolte C."/>
            <person name="Sykes S."/>
            <person name="White J."/>
            <person name="Yandava C."/>
            <person name="Haas B."/>
            <person name="Nusbaum C."/>
            <person name="Birren B."/>
        </authorList>
    </citation>
    <scope>NUCLEOTIDE SEQUENCE [LARGE SCALE GENOMIC DNA]</scope>
    <source>
        <strain evidence="3">ATCC 18188</strain>
    </source>
</reference>
<dbReference type="OrthoDB" id="4188937at2759"/>
<feature type="compositionally biased region" description="Basic and acidic residues" evidence="1">
    <location>
        <begin position="161"/>
        <end position="173"/>
    </location>
</feature>
<protein>
    <submittedName>
        <fullName evidence="3">Uncharacterized protein</fullName>
    </submittedName>
</protein>
<dbReference type="Proteomes" id="UP000007802">
    <property type="component" value="Unassembled WGS sequence"/>
</dbReference>
<feature type="chain" id="PRO_5005346484" evidence="2">
    <location>
        <begin position="20"/>
        <end position="317"/>
    </location>
</feature>
<feature type="signal peptide" evidence="2">
    <location>
        <begin position="1"/>
        <end position="19"/>
    </location>
</feature>
<feature type="region of interest" description="Disordered" evidence="1">
    <location>
        <begin position="56"/>
        <end position="246"/>
    </location>
</feature>
<gene>
    <name evidence="3" type="ORF">BDDG_03277</name>
</gene>
<name>F2TAS3_AJEDA</name>
<organism evidence="3">
    <name type="scientific">Ajellomyces dermatitidis (strain ATCC 18188 / CBS 674.68)</name>
    <name type="common">Blastomyces dermatitidis</name>
    <dbReference type="NCBI Taxonomy" id="653446"/>
    <lineage>
        <taxon>Eukaryota</taxon>
        <taxon>Fungi</taxon>
        <taxon>Dikarya</taxon>
        <taxon>Ascomycota</taxon>
        <taxon>Pezizomycotina</taxon>
        <taxon>Eurotiomycetes</taxon>
        <taxon>Eurotiomycetidae</taxon>
        <taxon>Onygenales</taxon>
        <taxon>Ajellomycetaceae</taxon>
        <taxon>Blastomyces</taxon>
    </lineage>
</organism>
<dbReference type="PRINTS" id="PR01217">
    <property type="entry name" value="PRICHEXTENSN"/>
</dbReference>
<dbReference type="EMBL" id="GG749419">
    <property type="protein sequence ID" value="EGE80336.2"/>
    <property type="molecule type" value="Genomic_DNA"/>
</dbReference>
<feature type="compositionally biased region" description="Polar residues" evidence="1">
    <location>
        <begin position="231"/>
        <end position="242"/>
    </location>
</feature>
<feature type="compositionally biased region" description="Low complexity" evidence="1">
    <location>
        <begin position="133"/>
        <end position="148"/>
    </location>
</feature>
<proteinExistence type="predicted"/>
<accession>F2TAS3</accession>
<evidence type="ECO:0000256" key="1">
    <source>
        <dbReference type="SAM" id="MobiDB-lite"/>
    </source>
</evidence>
<feature type="compositionally biased region" description="Low complexity" evidence="1">
    <location>
        <begin position="67"/>
        <end position="102"/>
    </location>
</feature>
<sequence>MTRSLLIAILSLSLPLALATDDCGSGGVDCPTASLGRTPRSLSTAYSHITVTVKTMTPRGAPKETFPSAALGPPLAASEPPAAASPRATATPLKTAPAAPAYPAKPPKPGAGESVKKPKTARPAAPKPEPEYEAPSQKKSPPQRQSPPDYEAPPKKKSPAPKKESPPPKKESPPDYQAPSQKVSPPQRESPPNYEPPRKENLLRRRKKPLLQRKNPHQTTKPHHSRDRHQNSPSPNQTTKLGRNTDAELSGRLDVFVEPGMPFITNVGNRPWLVSIFSLLLLLFRKKGFPSLLWRWVHDPGPPSFDVVSLEFGILDN</sequence>
<keyword evidence="2" id="KW-0732">Signal</keyword>
<evidence type="ECO:0000256" key="2">
    <source>
        <dbReference type="SAM" id="SignalP"/>
    </source>
</evidence>
<feature type="compositionally biased region" description="Basic residues" evidence="1">
    <location>
        <begin position="204"/>
        <end position="227"/>
    </location>
</feature>
<dbReference type="HOGENOM" id="CLU_084804_0_0_1"/>
<evidence type="ECO:0000313" key="3">
    <source>
        <dbReference type="EMBL" id="EGE80336.2"/>
    </source>
</evidence>
<dbReference type="AlphaFoldDB" id="F2TAS3"/>